<dbReference type="GO" id="GO:0005886">
    <property type="term" value="C:plasma membrane"/>
    <property type="evidence" value="ECO:0007669"/>
    <property type="project" value="TreeGrafter"/>
</dbReference>
<evidence type="ECO:0000256" key="6">
    <source>
        <dbReference type="SAM" id="Phobius"/>
    </source>
</evidence>
<evidence type="ECO:0000313" key="7">
    <source>
        <dbReference type="Ensembl" id="ENSPEMP00000011844.1"/>
    </source>
</evidence>
<reference evidence="7 8" key="1">
    <citation type="submission" date="2018-10" db="EMBL/GenBank/DDBJ databases">
        <title>Improved assembly of the deer mouse Peromyscus maniculatus genome.</title>
        <authorList>
            <person name="Lassance J.-M."/>
            <person name="Hoekstra H.E."/>
        </authorList>
    </citation>
    <scope>NUCLEOTIDE SEQUENCE [LARGE SCALE GENOMIC DNA]</scope>
</reference>
<dbReference type="GeneTree" id="ENSGT00390000015662"/>
<protein>
    <submittedName>
        <fullName evidence="7">Membrane-spanning 4-domains, subfamily A, member 13</fullName>
    </submittedName>
</protein>
<comment type="similarity">
    <text evidence="2">Belongs to the MS4A family.</text>
</comment>
<evidence type="ECO:0000256" key="4">
    <source>
        <dbReference type="ARBA" id="ARBA00022989"/>
    </source>
</evidence>
<comment type="subcellular location">
    <subcellularLocation>
        <location evidence="1">Membrane</location>
        <topology evidence="1">Multi-pass membrane protein</topology>
    </subcellularLocation>
</comment>
<dbReference type="Pfam" id="PF04103">
    <property type="entry name" value="CD20"/>
    <property type="match status" value="1"/>
</dbReference>
<dbReference type="PANTHER" id="PTHR23320:SF42">
    <property type="entry name" value="MEMBRANE-SPANNING 4-DOMAINS SUBFAMILY A MEMBER 13"/>
    <property type="match status" value="1"/>
</dbReference>
<feature type="transmembrane region" description="Helical" evidence="6">
    <location>
        <begin position="88"/>
        <end position="112"/>
    </location>
</feature>
<keyword evidence="4 6" id="KW-1133">Transmembrane helix</keyword>
<evidence type="ECO:0000313" key="8">
    <source>
        <dbReference type="Proteomes" id="UP000694547"/>
    </source>
</evidence>
<dbReference type="GO" id="GO:0007166">
    <property type="term" value="P:cell surface receptor signaling pathway"/>
    <property type="evidence" value="ECO:0007669"/>
    <property type="project" value="TreeGrafter"/>
</dbReference>
<reference evidence="7" key="2">
    <citation type="submission" date="2025-08" db="UniProtKB">
        <authorList>
            <consortium name="Ensembl"/>
        </authorList>
    </citation>
    <scope>IDENTIFICATION</scope>
</reference>
<proteinExistence type="inferred from homology"/>
<feature type="transmembrane region" description="Helical" evidence="6">
    <location>
        <begin position="58"/>
        <end position="76"/>
    </location>
</feature>
<gene>
    <name evidence="7" type="primary">Ms4a13</name>
</gene>
<dbReference type="Proteomes" id="UP000694547">
    <property type="component" value="Chromosome 1"/>
</dbReference>
<dbReference type="InterPro" id="IPR030417">
    <property type="entry name" value="MS4A"/>
</dbReference>
<dbReference type="AlphaFoldDB" id="A0A8C8TL72"/>
<organism evidence="7 8">
    <name type="scientific">Peromyscus maniculatus bairdii</name>
    <name type="common">Prairie deer mouse</name>
    <dbReference type="NCBI Taxonomy" id="230844"/>
    <lineage>
        <taxon>Eukaryota</taxon>
        <taxon>Metazoa</taxon>
        <taxon>Chordata</taxon>
        <taxon>Craniata</taxon>
        <taxon>Vertebrata</taxon>
        <taxon>Euteleostomi</taxon>
        <taxon>Mammalia</taxon>
        <taxon>Eutheria</taxon>
        <taxon>Euarchontoglires</taxon>
        <taxon>Glires</taxon>
        <taxon>Rodentia</taxon>
        <taxon>Myomorpha</taxon>
        <taxon>Muroidea</taxon>
        <taxon>Cricetidae</taxon>
        <taxon>Neotominae</taxon>
        <taxon>Peromyscus</taxon>
    </lineage>
</organism>
<evidence type="ECO:0000256" key="5">
    <source>
        <dbReference type="ARBA" id="ARBA00023136"/>
    </source>
</evidence>
<feature type="transmembrane region" description="Helical" evidence="6">
    <location>
        <begin position="12"/>
        <end position="38"/>
    </location>
</feature>
<sequence length="203" mass="22675">MGCGESKISVANTIVLGVIQIMIGIYHVLMWYFLLVLYMGQIKGVFGTYEPLTYKMGTALWGIAFVISGAFTIKAARKQNRNMVVCTLSLNMLCIMVVLIAASLTIVELAHFRSVSYRNYGQAKLGREVSRILLYSYPLEFGVALSYSICNCSQLPLNSIEKNFTLVSKTWRIYLTVELVLLEGRRQQGSLETVTDAVEGTLF</sequence>
<reference evidence="7" key="3">
    <citation type="submission" date="2025-09" db="UniProtKB">
        <authorList>
            <consortium name="Ensembl"/>
        </authorList>
    </citation>
    <scope>IDENTIFICATION</scope>
</reference>
<keyword evidence="8" id="KW-1185">Reference proteome</keyword>
<accession>A0A8C8TL72</accession>
<evidence type="ECO:0000256" key="3">
    <source>
        <dbReference type="ARBA" id="ARBA00022692"/>
    </source>
</evidence>
<dbReference type="InterPro" id="IPR007237">
    <property type="entry name" value="CD20-like"/>
</dbReference>
<dbReference type="Ensembl" id="ENSPEMT00000016035.2">
    <property type="protein sequence ID" value="ENSPEMP00000011844.1"/>
    <property type="gene ID" value="ENSPEMG00000012356.2"/>
</dbReference>
<keyword evidence="3 6" id="KW-0812">Transmembrane</keyword>
<keyword evidence="5 6" id="KW-0472">Membrane</keyword>
<evidence type="ECO:0000256" key="2">
    <source>
        <dbReference type="ARBA" id="ARBA00009565"/>
    </source>
</evidence>
<name>A0A8C8TL72_PERMB</name>
<evidence type="ECO:0000256" key="1">
    <source>
        <dbReference type="ARBA" id="ARBA00004141"/>
    </source>
</evidence>
<dbReference type="PANTHER" id="PTHR23320">
    <property type="entry name" value="MEMBRANE-SPANNING 4-DOMAINS SUBFAMILY A MS4A -RELATED"/>
    <property type="match status" value="1"/>
</dbReference>